<reference evidence="7" key="2">
    <citation type="submission" date="2025-08" db="UniProtKB">
        <authorList>
            <consortium name="Ensembl"/>
        </authorList>
    </citation>
    <scope>IDENTIFICATION</scope>
</reference>
<dbReference type="SMART" id="SM01394">
    <property type="entry name" value="S_100"/>
    <property type="match status" value="1"/>
</dbReference>
<evidence type="ECO:0000256" key="3">
    <source>
        <dbReference type="ARBA" id="ARBA00022737"/>
    </source>
</evidence>
<organism evidence="7 8">
    <name type="scientific">Equus asinus</name>
    <name type="common">Donkey</name>
    <name type="synonym">Equus africanus asinus</name>
    <dbReference type="NCBI Taxonomy" id="9793"/>
    <lineage>
        <taxon>Eukaryota</taxon>
        <taxon>Metazoa</taxon>
        <taxon>Chordata</taxon>
        <taxon>Craniata</taxon>
        <taxon>Vertebrata</taxon>
        <taxon>Euteleostomi</taxon>
        <taxon>Mammalia</taxon>
        <taxon>Eutheria</taxon>
        <taxon>Laurasiatheria</taxon>
        <taxon>Perissodactyla</taxon>
        <taxon>Equidae</taxon>
        <taxon>Equus</taxon>
    </lineage>
</organism>
<dbReference type="Pfam" id="PF01023">
    <property type="entry name" value="S_100"/>
    <property type="match status" value="1"/>
</dbReference>
<dbReference type="GO" id="GO:0043542">
    <property type="term" value="P:endothelial cell migration"/>
    <property type="evidence" value="ECO:0007669"/>
    <property type="project" value="TreeGrafter"/>
</dbReference>
<evidence type="ECO:0000313" key="8">
    <source>
        <dbReference type="Proteomes" id="UP000694387"/>
    </source>
</evidence>
<evidence type="ECO:0000313" key="7">
    <source>
        <dbReference type="Ensembl" id="ENSEASP00005052803.1"/>
    </source>
</evidence>
<protein>
    <recommendedName>
        <fullName evidence="6">EF-hand domain-containing protein</fullName>
    </recommendedName>
</protein>
<dbReference type="GO" id="GO:0046914">
    <property type="term" value="F:transition metal ion binding"/>
    <property type="evidence" value="ECO:0007669"/>
    <property type="project" value="InterPro"/>
</dbReference>
<sequence>KAAIFAFLWVWGGACGGGLGRVVTVASPQAWPPGLGSCPGLTHFPRKLEKRRPEFTLLPFKLLGASLHSTQTLLTPTAIEAEPPACLTASLSPSRPLPIQRQPFKIKMSSPLEQALAVMVATFHKYSGQEGDKFKLSKGEMKELLHKELPSFVGEKVDEEGLKKLMGDLDENSDQQVDFQEYAVFLALITIMCNDFFQGSPDRP</sequence>
<keyword evidence="5" id="KW-0732">Signal</keyword>
<dbReference type="PROSITE" id="PS00018">
    <property type="entry name" value="EF_HAND_1"/>
    <property type="match status" value="1"/>
</dbReference>
<accession>A0A9L0JK97</accession>
<reference evidence="7" key="3">
    <citation type="submission" date="2025-09" db="UniProtKB">
        <authorList>
            <consortium name="Ensembl"/>
        </authorList>
    </citation>
    <scope>IDENTIFICATION</scope>
</reference>
<evidence type="ECO:0000256" key="5">
    <source>
        <dbReference type="SAM" id="SignalP"/>
    </source>
</evidence>
<dbReference type="Gene3D" id="1.10.238.10">
    <property type="entry name" value="EF-hand"/>
    <property type="match status" value="1"/>
</dbReference>
<dbReference type="InterPro" id="IPR011992">
    <property type="entry name" value="EF-hand-dom_pair"/>
</dbReference>
<dbReference type="InterPro" id="IPR013787">
    <property type="entry name" value="S100_Ca-bd_sub"/>
</dbReference>
<dbReference type="SUPFAM" id="SSF47473">
    <property type="entry name" value="EF-hand"/>
    <property type="match status" value="1"/>
</dbReference>
<evidence type="ECO:0000256" key="4">
    <source>
        <dbReference type="ARBA" id="ARBA00022837"/>
    </source>
</evidence>
<reference evidence="7 8" key="1">
    <citation type="journal article" date="2020" name="Nat. Commun.">
        <title>Donkey genomes provide new insights into domestication and selection for coat color.</title>
        <authorList>
            <person name="Wang"/>
            <person name="C."/>
            <person name="Li"/>
            <person name="H."/>
            <person name="Guo"/>
            <person name="Y."/>
            <person name="Huang"/>
            <person name="J."/>
            <person name="Sun"/>
            <person name="Y."/>
            <person name="Min"/>
            <person name="J."/>
            <person name="Wang"/>
            <person name="J."/>
            <person name="Fang"/>
            <person name="X."/>
            <person name="Zhao"/>
            <person name="Z."/>
            <person name="Wang"/>
            <person name="S."/>
            <person name="Zhang"/>
            <person name="Y."/>
            <person name="Liu"/>
            <person name="Q."/>
            <person name="Jiang"/>
            <person name="Q."/>
            <person name="Wang"/>
            <person name="X."/>
            <person name="Guo"/>
            <person name="Y."/>
            <person name="Yang"/>
            <person name="C."/>
            <person name="Wang"/>
            <person name="Y."/>
            <person name="Tian"/>
            <person name="F."/>
            <person name="Zhuang"/>
            <person name="G."/>
            <person name="Fan"/>
            <person name="Y."/>
            <person name="Gao"/>
            <person name="Q."/>
            <person name="Li"/>
            <person name="Y."/>
            <person name="Ju"/>
            <person name="Z."/>
            <person name="Li"/>
            <person name="J."/>
            <person name="Li"/>
            <person name="R."/>
            <person name="Hou"/>
            <person name="M."/>
            <person name="Yang"/>
            <person name="G."/>
            <person name="Liu"/>
            <person name="G."/>
            <person name="Liu"/>
            <person name="W."/>
            <person name="Guo"/>
            <person name="J."/>
            <person name="Pan"/>
            <person name="S."/>
            <person name="Fan"/>
            <person name="G."/>
            <person name="Zhang"/>
            <person name="W."/>
            <person name="Zhang"/>
            <person name="R."/>
            <person name="Yu"/>
            <person name="J."/>
            <person name="Zhang"/>
            <person name="X."/>
            <person name="Yin"/>
            <person name="Q."/>
            <person name="Ji"/>
            <person name="C."/>
            <person name="Jin"/>
            <person name="Y."/>
            <person name="Yue"/>
            <person name="G."/>
            <person name="Liu"/>
            <person name="M."/>
            <person name="Xu"/>
            <person name="J."/>
            <person name="Liu"/>
            <person name="S."/>
            <person name="Jordana"/>
            <person name="J."/>
            <person name="Noce"/>
            <person name="A."/>
            <person name="Amills"/>
            <person name="M."/>
            <person name="Wu"/>
            <person name="D.D."/>
            <person name="Li"/>
            <person name="S."/>
            <person name="Zhou"/>
            <person name="X. and Zhong"/>
            <person name="J."/>
        </authorList>
    </citation>
    <scope>NUCLEOTIDE SEQUENCE [LARGE SCALE GENOMIC DNA]</scope>
</reference>
<dbReference type="InterPro" id="IPR018247">
    <property type="entry name" value="EF_Hand_1_Ca_BS"/>
</dbReference>
<dbReference type="PROSITE" id="PS50222">
    <property type="entry name" value="EF_HAND_2"/>
    <property type="match status" value="1"/>
</dbReference>
<dbReference type="PANTHER" id="PTHR11639">
    <property type="entry name" value="S100 CALCIUM-BINDING PROTEIN"/>
    <property type="match status" value="1"/>
</dbReference>
<evidence type="ECO:0000256" key="1">
    <source>
        <dbReference type="ARBA" id="ARBA00007323"/>
    </source>
</evidence>
<evidence type="ECO:0000259" key="6">
    <source>
        <dbReference type="PROSITE" id="PS50222"/>
    </source>
</evidence>
<dbReference type="GeneTree" id="ENSGT00940000163114"/>
<dbReference type="PANTHER" id="PTHR11639:SF59">
    <property type="entry name" value="PROTEIN S100-A2"/>
    <property type="match status" value="1"/>
</dbReference>
<dbReference type="FunFam" id="1.10.238.10:FF:000044">
    <property type="entry name" value="Protein S100"/>
    <property type="match status" value="1"/>
</dbReference>
<dbReference type="InterPro" id="IPR034325">
    <property type="entry name" value="S-100_dom"/>
</dbReference>
<dbReference type="Ensembl" id="ENSEAST00005071094.1">
    <property type="protein sequence ID" value="ENSEASP00005052803.1"/>
    <property type="gene ID" value="ENSEASG00005031576.1"/>
</dbReference>
<dbReference type="GO" id="GO:0048306">
    <property type="term" value="F:calcium-dependent protein binding"/>
    <property type="evidence" value="ECO:0007669"/>
    <property type="project" value="TreeGrafter"/>
</dbReference>
<proteinExistence type="inferred from homology"/>
<dbReference type="InterPro" id="IPR001751">
    <property type="entry name" value="S100/CaBP7/8-like_CS"/>
</dbReference>
<keyword evidence="4" id="KW-0106">Calcium</keyword>
<dbReference type="AlphaFoldDB" id="A0A9L0JK97"/>
<feature type="signal peptide" evidence="5">
    <location>
        <begin position="1"/>
        <end position="16"/>
    </location>
</feature>
<dbReference type="InterPro" id="IPR002048">
    <property type="entry name" value="EF_hand_dom"/>
</dbReference>
<feature type="chain" id="PRO_5040267247" description="EF-hand domain-containing protein" evidence="5">
    <location>
        <begin position="17"/>
        <end position="204"/>
    </location>
</feature>
<dbReference type="Proteomes" id="UP000694387">
    <property type="component" value="Chromosome 25"/>
</dbReference>
<comment type="similarity">
    <text evidence="1">Belongs to the S-100 family.</text>
</comment>
<dbReference type="GO" id="GO:0005509">
    <property type="term" value="F:calcium ion binding"/>
    <property type="evidence" value="ECO:0007669"/>
    <property type="project" value="InterPro"/>
</dbReference>
<feature type="domain" description="EF-hand" evidence="6">
    <location>
        <begin position="157"/>
        <end position="192"/>
    </location>
</feature>
<name>A0A9L0JK97_EQUAS</name>
<keyword evidence="8" id="KW-1185">Reference proteome</keyword>
<evidence type="ECO:0000256" key="2">
    <source>
        <dbReference type="ARBA" id="ARBA00022723"/>
    </source>
</evidence>
<dbReference type="PROSITE" id="PS00303">
    <property type="entry name" value="S100_CABP"/>
    <property type="match status" value="1"/>
</dbReference>
<keyword evidence="3" id="KW-0677">Repeat</keyword>
<keyword evidence="2" id="KW-0479">Metal-binding</keyword>
<dbReference type="CDD" id="cd00213">
    <property type="entry name" value="S-100"/>
    <property type="match status" value="1"/>
</dbReference>